<evidence type="ECO:0000256" key="2">
    <source>
        <dbReference type="ARBA" id="ARBA00022598"/>
    </source>
</evidence>
<dbReference type="PANTHER" id="PTHR11136:SF0">
    <property type="entry name" value="DIHYDROFOLATE SYNTHETASE-RELATED"/>
    <property type="match status" value="1"/>
</dbReference>
<proteinExistence type="inferred from homology"/>
<keyword evidence="3" id="KW-0479">Metal-binding</keyword>
<keyword evidence="2" id="KW-0436">Ligase</keyword>
<organism evidence="9 10">
    <name type="scientific">Ferroplasma acidiphilum</name>
    <dbReference type="NCBI Taxonomy" id="74969"/>
    <lineage>
        <taxon>Archaea</taxon>
        <taxon>Methanobacteriati</taxon>
        <taxon>Thermoplasmatota</taxon>
        <taxon>Thermoplasmata</taxon>
        <taxon>Thermoplasmatales</taxon>
        <taxon>Ferroplasmaceae</taxon>
        <taxon>Ferroplasma</taxon>
    </lineage>
</organism>
<dbReference type="KEGG" id="fai:FAD_0326"/>
<keyword evidence="6" id="KW-0460">Magnesium</keyword>
<evidence type="ECO:0000313" key="10">
    <source>
        <dbReference type="Proteomes" id="UP000192050"/>
    </source>
</evidence>
<dbReference type="PROSITE" id="PS01011">
    <property type="entry name" value="FOLYLPOLYGLU_SYNT_1"/>
    <property type="match status" value="1"/>
</dbReference>
<dbReference type="EMBL" id="CP015363">
    <property type="protein sequence ID" value="ARD84248.1"/>
    <property type="molecule type" value="Genomic_DNA"/>
</dbReference>
<evidence type="ECO:0000313" key="9">
    <source>
        <dbReference type="EMBL" id="ARD84248.1"/>
    </source>
</evidence>
<keyword evidence="5" id="KW-0067">ATP-binding</keyword>
<dbReference type="SUPFAM" id="SSF53623">
    <property type="entry name" value="MurD-like peptide ligases, catalytic domain"/>
    <property type="match status" value="1"/>
</dbReference>
<dbReference type="GO" id="GO:0004326">
    <property type="term" value="F:tetrahydrofolylpolyglutamate synthase activity"/>
    <property type="evidence" value="ECO:0007669"/>
    <property type="project" value="InterPro"/>
</dbReference>
<dbReference type="STRING" id="74969.FAD_0326"/>
<protein>
    <submittedName>
        <fullName evidence="9">Folylpolyglutamate synthase/dihydrofolate synthase</fullName>
    </submittedName>
</protein>
<reference evidence="9 10" key="1">
    <citation type="submission" date="2011-10" db="EMBL/GenBank/DDBJ databases">
        <title>Metabolic and evolutionary patterns in the extreme acidophile Ferroplasma acidiphilum.</title>
        <authorList>
            <person name="Golyshina O.V."/>
            <person name="Kozyavkin S.A."/>
            <person name="Tatusov R.L."/>
            <person name="Slesarev A.I."/>
            <person name="Golyshin P.N."/>
        </authorList>
    </citation>
    <scope>NUCLEOTIDE SEQUENCE [LARGE SCALE GENOMIC DNA]</scope>
    <source>
        <strain evidence="10">Y</strain>
    </source>
</reference>
<dbReference type="InterPro" id="IPR004101">
    <property type="entry name" value="Mur_ligase_C"/>
</dbReference>
<dbReference type="AlphaFoldDB" id="A0A1V0N286"/>
<dbReference type="RefSeq" id="WP_081141506.1">
    <property type="nucleotide sequence ID" value="NZ_CP015363.1"/>
</dbReference>
<dbReference type="InterPro" id="IPR018109">
    <property type="entry name" value="Folylpolyglutamate_synth_CS"/>
</dbReference>
<dbReference type="Gene3D" id="3.40.1190.10">
    <property type="entry name" value="Mur-like, catalytic domain"/>
    <property type="match status" value="1"/>
</dbReference>
<gene>
    <name evidence="9" type="ORF">FAD_0326</name>
</gene>
<dbReference type="InterPro" id="IPR036615">
    <property type="entry name" value="Mur_ligase_C_dom_sf"/>
</dbReference>
<dbReference type="Pfam" id="PF08245">
    <property type="entry name" value="Mur_ligase_M"/>
    <property type="match status" value="1"/>
</dbReference>
<evidence type="ECO:0000256" key="1">
    <source>
        <dbReference type="ARBA" id="ARBA00008276"/>
    </source>
</evidence>
<dbReference type="GO" id="GO:0005737">
    <property type="term" value="C:cytoplasm"/>
    <property type="evidence" value="ECO:0007669"/>
    <property type="project" value="TreeGrafter"/>
</dbReference>
<dbReference type="Gene3D" id="3.90.190.20">
    <property type="entry name" value="Mur ligase, C-terminal domain"/>
    <property type="match status" value="1"/>
</dbReference>
<keyword evidence="4" id="KW-0547">Nucleotide-binding</keyword>
<evidence type="ECO:0000259" key="7">
    <source>
        <dbReference type="Pfam" id="PF02875"/>
    </source>
</evidence>
<dbReference type="InterPro" id="IPR013221">
    <property type="entry name" value="Mur_ligase_cen"/>
</dbReference>
<evidence type="ECO:0000256" key="5">
    <source>
        <dbReference type="ARBA" id="ARBA00022840"/>
    </source>
</evidence>
<dbReference type="GO" id="GO:0008841">
    <property type="term" value="F:dihydrofolate synthase activity"/>
    <property type="evidence" value="ECO:0007669"/>
    <property type="project" value="TreeGrafter"/>
</dbReference>
<dbReference type="NCBIfam" id="TIGR01499">
    <property type="entry name" value="folC"/>
    <property type="match status" value="1"/>
</dbReference>
<sequence length="428" mass="47697">MINGALDYLYNLKREGIKLDLTATQDFASHVGNPQSKFKTIHIAGTNGKGSIASYVYNILRQKYKTGMYTSPHLLDFNERIILDLNMIPDSYIIDFMNSNRDYIENLATVYRNPTFFETTTVMAFKYFADNNADYAAIEVGLGGRLDSTNIINPEVSVIAQIGYEHYQRLGCSLTSIAHEKGGIIKNGKPVVLLDNKPEVVAEITKIASVRNSKLVKISDYCSITDLKFNLDGMSFKLQTPVEEYHITTSNLGLFQLGNISTAVASMELLPEGSPGKKSIEKGIRESRWPSRFEVISREPLVIMDSSHNPPAAHALVETFSNFVTQKPVLLIGMLDDKDYFSYMSILRKLSDSVILTTPDEPSRSLDPDALAAGIGHMFPSIRIIKDPVEAYNFAIQNYSCVLVTGSMYLVGMLKKYLGSSVRPFNMD</sequence>
<dbReference type="GeneID" id="31675835"/>
<dbReference type="GO" id="GO:0046872">
    <property type="term" value="F:metal ion binding"/>
    <property type="evidence" value="ECO:0007669"/>
    <property type="project" value="UniProtKB-KW"/>
</dbReference>
<evidence type="ECO:0000256" key="3">
    <source>
        <dbReference type="ARBA" id="ARBA00022723"/>
    </source>
</evidence>
<name>A0A1V0N286_9ARCH</name>
<dbReference type="InterPro" id="IPR001645">
    <property type="entry name" value="Folylpolyglutamate_synth"/>
</dbReference>
<keyword evidence="10" id="KW-1185">Reference proteome</keyword>
<dbReference type="Pfam" id="PF02875">
    <property type="entry name" value="Mur_ligase_C"/>
    <property type="match status" value="1"/>
</dbReference>
<dbReference type="GO" id="GO:0005524">
    <property type="term" value="F:ATP binding"/>
    <property type="evidence" value="ECO:0007669"/>
    <property type="project" value="UniProtKB-KW"/>
</dbReference>
<dbReference type="Proteomes" id="UP000192050">
    <property type="component" value="Chromosome"/>
</dbReference>
<evidence type="ECO:0000256" key="4">
    <source>
        <dbReference type="ARBA" id="ARBA00022741"/>
    </source>
</evidence>
<dbReference type="PANTHER" id="PTHR11136">
    <property type="entry name" value="FOLYLPOLYGLUTAMATE SYNTHASE-RELATED"/>
    <property type="match status" value="1"/>
</dbReference>
<dbReference type="SUPFAM" id="SSF53244">
    <property type="entry name" value="MurD-like peptide ligases, peptide-binding domain"/>
    <property type="match status" value="1"/>
</dbReference>
<evidence type="ECO:0000259" key="8">
    <source>
        <dbReference type="Pfam" id="PF08245"/>
    </source>
</evidence>
<dbReference type="OrthoDB" id="75177at2157"/>
<evidence type="ECO:0000256" key="6">
    <source>
        <dbReference type="ARBA" id="ARBA00022842"/>
    </source>
</evidence>
<feature type="domain" description="Mur ligase C-terminal" evidence="7">
    <location>
        <begin position="292"/>
        <end position="407"/>
    </location>
</feature>
<dbReference type="InterPro" id="IPR036565">
    <property type="entry name" value="Mur-like_cat_sf"/>
</dbReference>
<feature type="domain" description="Mur ligase central" evidence="8">
    <location>
        <begin position="43"/>
        <end position="266"/>
    </location>
</feature>
<accession>A0A1V0N286</accession>
<dbReference type="PIRSF" id="PIRSF001563">
    <property type="entry name" value="Folylpolyglu_synth"/>
    <property type="match status" value="1"/>
</dbReference>
<comment type="similarity">
    <text evidence="1">Belongs to the folylpolyglutamate synthase family.</text>
</comment>